<reference evidence="1 2" key="1">
    <citation type="submission" date="2011-07" db="EMBL/GenBank/DDBJ databases">
        <authorList>
            <person name="Coyne R."/>
            <person name="Brami D."/>
            <person name="Johnson J."/>
            <person name="Hostetler J."/>
            <person name="Hannick L."/>
            <person name="Clark T."/>
            <person name="Cassidy-Hanley D."/>
            <person name="Inman J."/>
        </authorList>
    </citation>
    <scope>NUCLEOTIDE SEQUENCE [LARGE SCALE GENOMIC DNA]</scope>
    <source>
        <strain evidence="1 2">G5</strain>
    </source>
</reference>
<dbReference type="InParanoid" id="G0QQY4"/>
<dbReference type="OrthoDB" id="10627999at2759"/>
<dbReference type="GeneID" id="14908532"/>
<sequence length="242" mass="28840">IKRDFLYEVIDLSDIIVDMKDLKKTIKNTSLKLCDEFTMENYPVYEGKQHILVAVIDSIVEIEKSGNLLVLLEDLGKTYFHKKLYFLWVEGNLNMEKKKMFGIQDNAPLPQIAFFRIDYISKIAFPYAQNLKKECTENQKNLRKIRAKDLLLSSQNYIAIVAKQSLRKFLKKYVILVKNPILHMQLMEFVDKIILQFMNSLHLIWLKDVKLLWEHGKKLQKKLYQIEVIMKKWNMNFVMFKQ</sequence>
<evidence type="ECO:0000313" key="1">
    <source>
        <dbReference type="EMBL" id="EGR32371.1"/>
    </source>
</evidence>
<dbReference type="AlphaFoldDB" id="G0QQY4"/>
<gene>
    <name evidence="1" type="ORF">IMG5_085760</name>
</gene>
<organism evidence="1 2">
    <name type="scientific">Ichthyophthirius multifiliis</name>
    <name type="common">White spot disease agent</name>
    <name type="synonym">Ich</name>
    <dbReference type="NCBI Taxonomy" id="5932"/>
    <lineage>
        <taxon>Eukaryota</taxon>
        <taxon>Sar</taxon>
        <taxon>Alveolata</taxon>
        <taxon>Ciliophora</taxon>
        <taxon>Intramacronucleata</taxon>
        <taxon>Oligohymenophorea</taxon>
        <taxon>Hymenostomatida</taxon>
        <taxon>Ophryoglenina</taxon>
        <taxon>Ichthyophthirius</taxon>
    </lineage>
</organism>
<dbReference type="EMBL" id="GL983696">
    <property type="protein sequence ID" value="EGR32371.1"/>
    <property type="molecule type" value="Genomic_DNA"/>
</dbReference>
<protein>
    <submittedName>
        <fullName evidence="1">Uncharacterized protein</fullName>
    </submittedName>
</protein>
<feature type="non-terminal residue" evidence="1">
    <location>
        <position position="242"/>
    </location>
</feature>
<keyword evidence="2" id="KW-1185">Reference proteome</keyword>
<name>G0QQY4_ICHMU</name>
<feature type="non-terminal residue" evidence="1">
    <location>
        <position position="1"/>
    </location>
</feature>
<dbReference type="RefSeq" id="XP_004035857.1">
    <property type="nucleotide sequence ID" value="XM_004035809.1"/>
</dbReference>
<dbReference type="eggNOG" id="ENOG502SSUF">
    <property type="taxonomic scope" value="Eukaryota"/>
</dbReference>
<dbReference type="Proteomes" id="UP000008983">
    <property type="component" value="Unassembled WGS sequence"/>
</dbReference>
<accession>G0QQY4</accession>
<evidence type="ECO:0000313" key="2">
    <source>
        <dbReference type="Proteomes" id="UP000008983"/>
    </source>
</evidence>
<proteinExistence type="predicted"/>